<feature type="compositionally biased region" description="Polar residues" evidence="1">
    <location>
        <begin position="8"/>
        <end position="19"/>
    </location>
</feature>
<dbReference type="EMBL" id="JBHFFA010000002">
    <property type="protein sequence ID" value="KAL2641752.1"/>
    <property type="molecule type" value="Genomic_DNA"/>
</dbReference>
<dbReference type="Proteomes" id="UP001605036">
    <property type="component" value="Unassembled WGS sequence"/>
</dbReference>
<feature type="compositionally biased region" description="Basic and acidic residues" evidence="1">
    <location>
        <begin position="20"/>
        <end position="29"/>
    </location>
</feature>
<feature type="region of interest" description="Disordered" evidence="1">
    <location>
        <begin position="1"/>
        <end position="70"/>
    </location>
</feature>
<keyword evidence="3" id="KW-1185">Reference proteome</keyword>
<proteinExistence type="predicted"/>
<evidence type="ECO:0000256" key="1">
    <source>
        <dbReference type="SAM" id="MobiDB-lite"/>
    </source>
</evidence>
<organism evidence="2 3">
    <name type="scientific">Riccia fluitans</name>
    <dbReference type="NCBI Taxonomy" id="41844"/>
    <lineage>
        <taxon>Eukaryota</taxon>
        <taxon>Viridiplantae</taxon>
        <taxon>Streptophyta</taxon>
        <taxon>Embryophyta</taxon>
        <taxon>Marchantiophyta</taxon>
        <taxon>Marchantiopsida</taxon>
        <taxon>Marchantiidae</taxon>
        <taxon>Marchantiales</taxon>
        <taxon>Ricciaceae</taxon>
        <taxon>Riccia</taxon>
    </lineage>
</organism>
<comment type="caution">
    <text evidence="2">The sequence shown here is derived from an EMBL/GenBank/DDBJ whole genome shotgun (WGS) entry which is preliminary data.</text>
</comment>
<evidence type="ECO:0000313" key="3">
    <source>
        <dbReference type="Proteomes" id="UP001605036"/>
    </source>
</evidence>
<name>A0ABD1Z4U3_9MARC</name>
<sequence length="70" mass="7954">MLERANYEGTTHDPTAWSDQQEKKLRTARAESAGEGVTTFQQMGEADGHTRDQCGSFNHPDRAFRVGRWK</sequence>
<gene>
    <name evidence="2" type="ORF">R1flu_009339</name>
</gene>
<protein>
    <submittedName>
        <fullName evidence="2">Uncharacterized protein</fullName>
    </submittedName>
</protein>
<reference evidence="2 3" key="1">
    <citation type="submission" date="2024-09" db="EMBL/GenBank/DDBJ databases">
        <title>Chromosome-scale assembly of Riccia fluitans.</title>
        <authorList>
            <person name="Paukszto L."/>
            <person name="Sawicki J."/>
            <person name="Karawczyk K."/>
            <person name="Piernik-Szablinska J."/>
            <person name="Szczecinska M."/>
            <person name="Mazdziarz M."/>
        </authorList>
    </citation>
    <scope>NUCLEOTIDE SEQUENCE [LARGE SCALE GENOMIC DNA]</scope>
    <source>
        <strain evidence="2">Rf_01</strain>
        <tissue evidence="2">Aerial parts of the thallus</tissue>
    </source>
</reference>
<evidence type="ECO:0000313" key="2">
    <source>
        <dbReference type="EMBL" id="KAL2641752.1"/>
    </source>
</evidence>
<accession>A0ABD1Z4U3</accession>
<dbReference type="AlphaFoldDB" id="A0ABD1Z4U3"/>